<evidence type="ECO:0000313" key="6">
    <source>
        <dbReference type="Ensembl" id="ENSSAUP00010022395.1"/>
    </source>
</evidence>
<reference evidence="6" key="1">
    <citation type="submission" date="2021-04" db="EMBL/GenBank/DDBJ databases">
        <authorList>
            <consortium name="Wellcome Sanger Institute Data Sharing"/>
        </authorList>
    </citation>
    <scope>NUCLEOTIDE SEQUENCE [LARGE SCALE GENOMIC DNA]</scope>
</reference>
<feature type="domain" description="Helitron helicase-like" evidence="4">
    <location>
        <begin position="2"/>
        <end position="150"/>
    </location>
</feature>
<organism evidence="6 7">
    <name type="scientific">Sparus aurata</name>
    <name type="common">Gilthead sea bream</name>
    <dbReference type="NCBI Taxonomy" id="8175"/>
    <lineage>
        <taxon>Eukaryota</taxon>
        <taxon>Metazoa</taxon>
        <taxon>Chordata</taxon>
        <taxon>Craniata</taxon>
        <taxon>Vertebrata</taxon>
        <taxon>Euteleostomi</taxon>
        <taxon>Actinopterygii</taxon>
        <taxon>Neopterygii</taxon>
        <taxon>Teleostei</taxon>
        <taxon>Neoteleostei</taxon>
        <taxon>Acanthomorphata</taxon>
        <taxon>Eupercaria</taxon>
        <taxon>Spariformes</taxon>
        <taxon>Sparidae</taxon>
        <taxon>Sparus</taxon>
    </lineage>
</organism>
<dbReference type="GO" id="GO:0043139">
    <property type="term" value="F:5'-3' DNA helicase activity"/>
    <property type="evidence" value="ECO:0007669"/>
    <property type="project" value="UniProtKB-EC"/>
</dbReference>
<dbReference type="GeneTree" id="ENSGT00940000166217"/>
<keyword evidence="1" id="KW-0547">Nucleotide-binding</keyword>
<protein>
    <recommendedName>
        <fullName evidence="1">ATP-dependent DNA helicase</fullName>
        <ecNumber evidence="1">5.6.2.3</ecNumber>
    </recommendedName>
</protein>
<dbReference type="Pfam" id="PF14214">
    <property type="entry name" value="Helitron_like_N"/>
    <property type="match status" value="1"/>
</dbReference>
<evidence type="ECO:0000256" key="1">
    <source>
        <dbReference type="RuleBase" id="RU363044"/>
    </source>
</evidence>
<dbReference type="OMA" id="HESENEC"/>
<proteinExistence type="inferred from homology"/>
<evidence type="ECO:0000256" key="2">
    <source>
        <dbReference type="SAM" id="Coils"/>
    </source>
</evidence>
<evidence type="ECO:0000313" key="7">
    <source>
        <dbReference type="Proteomes" id="UP000472265"/>
    </source>
</evidence>
<dbReference type="InterPro" id="IPR049163">
    <property type="entry name" value="Pif1-like_2B_dom"/>
</dbReference>
<dbReference type="Pfam" id="PF05970">
    <property type="entry name" value="PIF1"/>
    <property type="match status" value="1"/>
</dbReference>
<evidence type="ECO:0000259" key="5">
    <source>
        <dbReference type="Pfam" id="PF21530"/>
    </source>
</evidence>
<keyword evidence="7" id="KW-1185">Reference proteome</keyword>
<feature type="domain" description="DNA helicase Pif1-like DEAD-box helicase" evidence="3">
    <location>
        <begin position="279"/>
        <end position="490"/>
    </location>
</feature>
<evidence type="ECO:0000259" key="4">
    <source>
        <dbReference type="Pfam" id="PF14214"/>
    </source>
</evidence>
<dbReference type="InParanoid" id="A0A671V7V6"/>
<reference evidence="6" key="3">
    <citation type="submission" date="2025-09" db="UniProtKB">
        <authorList>
            <consortium name="Ensembl"/>
        </authorList>
    </citation>
    <scope>IDENTIFICATION</scope>
</reference>
<evidence type="ECO:0000259" key="3">
    <source>
        <dbReference type="Pfam" id="PF05970"/>
    </source>
</evidence>
<comment type="cofactor">
    <cofactor evidence="1">
        <name>Mg(2+)</name>
        <dbReference type="ChEBI" id="CHEBI:18420"/>
    </cofactor>
</comment>
<dbReference type="AlphaFoldDB" id="A0A671V7V6"/>
<dbReference type="PANTHER" id="PTHR10492">
    <property type="match status" value="1"/>
</dbReference>
<dbReference type="InterPro" id="IPR010285">
    <property type="entry name" value="DNA_helicase_pif1-like_DEAD"/>
</dbReference>
<name>A0A671V7V6_SPAAU</name>
<keyword evidence="1" id="KW-0233">DNA recombination</keyword>
<dbReference type="GO" id="GO:0006310">
    <property type="term" value="P:DNA recombination"/>
    <property type="evidence" value="ECO:0007669"/>
    <property type="project" value="UniProtKB-KW"/>
</dbReference>
<keyword evidence="1" id="KW-0227">DNA damage</keyword>
<comment type="similarity">
    <text evidence="1">Belongs to the helicase family.</text>
</comment>
<accession>A0A671V7V6</accession>
<keyword evidence="1" id="KW-0378">Hydrolase</keyword>
<keyword evidence="1" id="KW-0067">ATP-binding</keyword>
<sequence>MAKIESQRLNWIRHNQKSIKAEKYKVIVDALSSDTEIIPGCLTILPPIIYGSPRWYAKEFQDAMALVRVKGKPDFFLTFTCNPNWPEIKGSIFEGQQTHQRPDIIARVFHMKVEALLTDILKYDILGHVDAFVMVKETQKRHLPHIHMLITMVPRDKPRTSTDIDRVVSAEIPDKETNPELHRIVTSHMIHGPCGQWNRDSPCMVDRKCSKDYPKQLRQDTCFSDNSYPLHGFTLSGHFGLPEPNPLHDHNQTPRIIQHEIEHNMEELLANITRTENRLNHEQQTVIKTVMESVVKGLGKMIALDASGGTGKTFILCHILDKVRAEGKVALATAASGIAATLLPKGTTFHSRTKCPLILTDESTCSVSEHDSTATLIRMTHLMVVDEVTMMDRRALEAADRTFQWLRGSAKPFGGITMVFSGDWRQILTVVPHGSHIEIIGRSCKSSYLWKNVETLRLTENMRISQAAEHQQAEEEFARFLLDLGEAKIPVVPEEGEFANKLNDTLTIPGDKLKDIVHWVYEDMLANISSPTWLCERVILCPTNSEVDIVNEYMTKIFPGEEHVCNSVDTADSEGHHMYPTEFLNTLCPSGMPPHRITLKVGMVIMLLRNFDQQNGHCNGSRYIIEQILPHLLVAKSVIGVNAGRALLIPQITLIPSDNIFPFTLRWKQFPVRPCFAMTVNKSQGQSLQRVGVSCTRDFFSHGQFYVAASRVGRSNRLRILVVNVAFVCAENCRKRTMTSVEFPEVRTALICI</sequence>
<dbReference type="GO" id="GO:0016787">
    <property type="term" value="F:hydrolase activity"/>
    <property type="evidence" value="ECO:0007669"/>
    <property type="project" value="UniProtKB-KW"/>
</dbReference>
<dbReference type="GO" id="GO:0005524">
    <property type="term" value="F:ATP binding"/>
    <property type="evidence" value="ECO:0007669"/>
    <property type="project" value="UniProtKB-KW"/>
</dbReference>
<dbReference type="Proteomes" id="UP000472265">
    <property type="component" value="Chromosome 12"/>
</dbReference>
<dbReference type="InterPro" id="IPR025476">
    <property type="entry name" value="Helitron_helicase-like"/>
</dbReference>
<dbReference type="Pfam" id="PF21530">
    <property type="entry name" value="Pif1_2B_dom"/>
    <property type="match status" value="1"/>
</dbReference>
<keyword evidence="1" id="KW-0234">DNA repair</keyword>
<feature type="coiled-coil region" evidence="2">
    <location>
        <begin position="258"/>
        <end position="285"/>
    </location>
</feature>
<keyword evidence="1" id="KW-0347">Helicase</keyword>
<dbReference type="GO" id="GO:0000723">
    <property type="term" value="P:telomere maintenance"/>
    <property type="evidence" value="ECO:0007669"/>
    <property type="project" value="InterPro"/>
</dbReference>
<keyword evidence="2" id="KW-0175">Coiled coil</keyword>
<reference evidence="6" key="2">
    <citation type="submission" date="2025-08" db="UniProtKB">
        <authorList>
            <consortium name="Ensembl"/>
        </authorList>
    </citation>
    <scope>IDENTIFICATION</scope>
</reference>
<dbReference type="SUPFAM" id="SSF52540">
    <property type="entry name" value="P-loop containing nucleoside triphosphate hydrolases"/>
    <property type="match status" value="2"/>
</dbReference>
<feature type="domain" description="DNA helicase Pif1-like 2B" evidence="5">
    <location>
        <begin position="582"/>
        <end position="627"/>
    </location>
</feature>
<dbReference type="Gene3D" id="3.40.50.300">
    <property type="entry name" value="P-loop containing nucleotide triphosphate hydrolases"/>
    <property type="match status" value="1"/>
</dbReference>
<dbReference type="InterPro" id="IPR027417">
    <property type="entry name" value="P-loop_NTPase"/>
</dbReference>
<dbReference type="GO" id="GO:0006281">
    <property type="term" value="P:DNA repair"/>
    <property type="evidence" value="ECO:0007669"/>
    <property type="project" value="UniProtKB-KW"/>
</dbReference>
<dbReference type="EC" id="5.6.2.3" evidence="1"/>
<dbReference type="Ensembl" id="ENSSAUT00010023651.1">
    <property type="protein sequence ID" value="ENSSAUP00010022395.1"/>
    <property type="gene ID" value="ENSSAUG00010009876.1"/>
</dbReference>
<dbReference type="PANTHER" id="PTHR10492:SF57">
    <property type="entry name" value="ATP-DEPENDENT DNA HELICASE"/>
    <property type="match status" value="1"/>
</dbReference>
<comment type="catalytic activity">
    <reaction evidence="1">
        <text>ATP + H2O = ADP + phosphate + H(+)</text>
        <dbReference type="Rhea" id="RHEA:13065"/>
        <dbReference type="ChEBI" id="CHEBI:15377"/>
        <dbReference type="ChEBI" id="CHEBI:15378"/>
        <dbReference type="ChEBI" id="CHEBI:30616"/>
        <dbReference type="ChEBI" id="CHEBI:43474"/>
        <dbReference type="ChEBI" id="CHEBI:456216"/>
        <dbReference type="EC" id="5.6.2.3"/>
    </reaction>
</comment>